<keyword evidence="2" id="KW-0975">Bacterial flagellum</keyword>
<accession>A0A1H6TPB4</accession>
<organism evidence="6 7">
    <name type="scientific">Propionispira arboris</name>
    <dbReference type="NCBI Taxonomy" id="84035"/>
    <lineage>
        <taxon>Bacteria</taxon>
        <taxon>Bacillati</taxon>
        <taxon>Bacillota</taxon>
        <taxon>Negativicutes</taxon>
        <taxon>Selenomonadales</taxon>
        <taxon>Selenomonadaceae</taxon>
        <taxon>Propionispira</taxon>
    </lineage>
</organism>
<dbReference type="EMBL" id="FNZK01000001">
    <property type="protein sequence ID" value="SEI81883.1"/>
    <property type="molecule type" value="Genomic_DNA"/>
</dbReference>
<keyword evidence="6" id="KW-0969">Cilium</keyword>
<evidence type="ECO:0000256" key="2">
    <source>
        <dbReference type="RuleBase" id="RU362116"/>
    </source>
</evidence>
<dbReference type="GO" id="GO:0030694">
    <property type="term" value="C:bacterial-type flagellum basal body, rod"/>
    <property type="evidence" value="ECO:0007669"/>
    <property type="project" value="InterPro"/>
</dbReference>
<reference evidence="6 7" key="1">
    <citation type="submission" date="2016-10" db="EMBL/GenBank/DDBJ databases">
        <authorList>
            <person name="de Groot N.N."/>
        </authorList>
    </citation>
    <scope>NUCLEOTIDE SEQUENCE [LARGE SCALE GENOMIC DNA]</scope>
    <source>
        <strain evidence="6 7">DSM 2179</strain>
    </source>
</reference>
<dbReference type="InterPro" id="IPR012836">
    <property type="entry name" value="FlgF"/>
</dbReference>
<dbReference type="InterPro" id="IPR019776">
    <property type="entry name" value="Flagellar_basal_body_rod_CS"/>
</dbReference>
<dbReference type="InterPro" id="IPR053967">
    <property type="entry name" value="LlgE_F_G-like_D1"/>
</dbReference>
<evidence type="ECO:0000259" key="3">
    <source>
        <dbReference type="Pfam" id="PF00460"/>
    </source>
</evidence>
<dbReference type="SUPFAM" id="SSF117143">
    <property type="entry name" value="Flagellar hook protein flgE"/>
    <property type="match status" value="1"/>
</dbReference>
<comment type="subcellular location">
    <subcellularLocation>
        <location evidence="2">Bacterial flagellum basal body</location>
    </subcellularLocation>
</comment>
<evidence type="ECO:0000313" key="6">
    <source>
        <dbReference type="EMBL" id="SEI81883.1"/>
    </source>
</evidence>
<dbReference type="InterPro" id="IPR020013">
    <property type="entry name" value="Flagellar_FlgE/F/G"/>
</dbReference>
<dbReference type="InterPro" id="IPR037925">
    <property type="entry name" value="FlgE/F/G-like"/>
</dbReference>
<comment type="similarity">
    <text evidence="1 2">Belongs to the flagella basal body rod proteins family.</text>
</comment>
<dbReference type="InterPro" id="IPR010930">
    <property type="entry name" value="Flg_bb/hook_C_dom"/>
</dbReference>
<dbReference type="STRING" id="84035.SAMN05660742_101140"/>
<dbReference type="AlphaFoldDB" id="A0A1H6TPB4"/>
<evidence type="ECO:0000256" key="1">
    <source>
        <dbReference type="ARBA" id="ARBA00009677"/>
    </source>
</evidence>
<dbReference type="PANTHER" id="PTHR30435">
    <property type="entry name" value="FLAGELLAR PROTEIN"/>
    <property type="match status" value="1"/>
</dbReference>
<sequence>MLRGLYTAASGMITESLRTDTISNNLANVDTTGYKKDTMVSEEFEAILLHRINDKQNNATSIKGFSIGSEAPVVGPLGRGSKVSEIATIQDQGALQTTGNPYDLAISGKGYFVVNTPQGNRYTRNGNFYRSETGQLVTVDGQAVLDNNNRPVTLPQNAKLTFGANGQVYADNQPLTTLQLVDFQDRRALLKEGNNLFSPQQGAQPTAATGTVSQGVLEKSNVNVVSEMVQLINNYRMYEANSKSVTTQDSLLDKAVNEVGRL</sequence>
<proteinExistence type="inferred from homology"/>
<protein>
    <submittedName>
        <fullName evidence="6">Flagellar basal-body rod protein FlgG</fullName>
    </submittedName>
</protein>
<keyword evidence="6" id="KW-0282">Flagellum</keyword>
<feature type="domain" description="Flagellar hook protein FlgE/F/G-like D1" evidence="5">
    <location>
        <begin position="105"/>
        <end position="170"/>
    </location>
</feature>
<keyword evidence="6" id="KW-0966">Cell projection</keyword>
<dbReference type="Pfam" id="PF06429">
    <property type="entry name" value="Flg_bbr_C"/>
    <property type="match status" value="1"/>
</dbReference>
<keyword evidence="7" id="KW-1185">Reference proteome</keyword>
<gene>
    <name evidence="6" type="ORF">SAMN05660742_101140</name>
</gene>
<evidence type="ECO:0000259" key="5">
    <source>
        <dbReference type="Pfam" id="PF22692"/>
    </source>
</evidence>
<feature type="domain" description="Flagellar basal-body/hook protein C-terminal" evidence="4">
    <location>
        <begin position="214"/>
        <end position="257"/>
    </location>
</feature>
<dbReference type="RefSeq" id="WP_091828372.1">
    <property type="nucleotide sequence ID" value="NZ_FNZK01000001.1"/>
</dbReference>
<dbReference type="Proteomes" id="UP000199662">
    <property type="component" value="Unassembled WGS sequence"/>
</dbReference>
<dbReference type="NCBIfam" id="TIGR03506">
    <property type="entry name" value="FlgEFG_subfam"/>
    <property type="match status" value="2"/>
</dbReference>
<dbReference type="InterPro" id="IPR001444">
    <property type="entry name" value="Flag_bb_rod_N"/>
</dbReference>
<name>A0A1H6TPB4_9FIRM</name>
<dbReference type="Pfam" id="PF22692">
    <property type="entry name" value="LlgE_F_G_D1"/>
    <property type="match status" value="1"/>
</dbReference>
<dbReference type="Pfam" id="PF00460">
    <property type="entry name" value="Flg_bb_rod"/>
    <property type="match status" value="1"/>
</dbReference>
<dbReference type="PROSITE" id="PS00588">
    <property type="entry name" value="FLAGELLA_BB_ROD"/>
    <property type="match status" value="1"/>
</dbReference>
<feature type="domain" description="Flagellar basal body rod protein N-terminal" evidence="3">
    <location>
        <begin position="5"/>
        <end position="35"/>
    </location>
</feature>
<dbReference type="PANTHER" id="PTHR30435:SF19">
    <property type="entry name" value="FLAGELLAR BASAL-BODY ROD PROTEIN FLGG"/>
    <property type="match status" value="1"/>
</dbReference>
<dbReference type="GO" id="GO:0071978">
    <property type="term" value="P:bacterial-type flagellum-dependent swarming motility"/>
    <property type="evidence" value="ECO:0007669"/>
    <property type="project" value="TreeGrafter"/>
</dbReference>
<evidence type="ECO:0000259" key="4">
    <source>
        <dbReference type="Pfam" id="PF06429"/>
    </source>
</evidence>
<dbReference type="NCBIfam" id="TIGR02490">
    <property type="entry name" value="flgF"/>
    <property type="match status" value="1"/>
</dbReference>
<evidence type="ECO:0000313" key="7">
    <source>
        <dbReference type="Proteomes" id="UP000199662"/>
    </source>
</evidence>